<evidence type="ECO:0000313" key="1">
    <source>
        <dbReference type="EMBL" id="KTE90707.1"/>
    </source>
</evidence>
<comment type="caution">
    <text evidence="1">The sequence shown here is derived from an EMBL/GenBank/DDBJ whole genome shotgun (WGS) entry which is preliminary data.</text>
</comment>
<dbReference type="EMBL" id="LOCK01000036">
    <property type="protein sequence ID" value="KTE90707.1"/>
    <property type="molecule type" value="Genomic_DNA"/>
</dbReference>
<dbReference type="OrthoDB" id="2054446at2"/>
<name>A0A0W1JGJ9_DESHA</name>
<sequence>MKTNQKKTEQTLQIPMAVQQCCGFTDAETLAVMAADSVCVIHKGELTALELIHVITALSELASDMTIHLAKACGLCNNCSDEKSEAGAECDCGNNPSEWVANCSLCHDLLDESQSIHIPDYLLEEAGIPKGAKLEAYTDGNSGEITVVEADIQQDLGDVPPCILSVLAQSGICLAALDELIMQESIIYGK</sequence>
<evidence type="ECO:0000313" key="2">
    <source>
        <dbReference type="Proteomes" id="UP000054623"/>
    </source>
</evidence>
<accession>A0A0W1JGJ9</accession>
<gene>
    <name evidence="1" type="ORF">AT727_24150</name>
</gene>
<protein>
    <submittedName>
        <fullName evidence="1">Uncharacterized protein</fullName>
    </submittedName>
</protein>
<reference evidence="1 2" key="1">
    <citation type="submission" date="2015-12" db="EMBL/GenBank/DDBJ databases">
        <title>Draft Genome Sequence of Desulfitobacterium hafniense Strain DH, a Sulfate-reducing Bacterium Isolated from Paddy Soils.</title>
        <authorList>
            <person name="Bao P."/>
            <person name="Zhang X."/>
            <person name="Li G."/>
        </authorList>
    </citation>
    <scope>NUCLEOTIDE SEQUENCE [LARGE SCALE GENOMIC DNA]</scope>
    <source>
        <strain evidence="1 2">DH</strain>
    </source>
</reference>
<dbReference type="AlphaFoldDB" id="A0A0W1JGJ9"/>
<organism evidence="1 2">
    <name type="scientific">Desulfitobacterium hafniense</name>
    <name type="common">Desulfitobacterium frappieri</name>
    <dbReference type="NCBI Taxonomy" id="49338"/>
    <lineage>
        <taxon>Bacteria</taxon>
        <taxon>Bacillati</taxon>
        <taxon>Bacillota</taxon>
        <taxon>Clostridia</taxon>
        <taxon>Eubacteriales</taxon>
        <taxon>Desulfitobacteriaceae</taxon>
        <taxon>Desulfitobacterium</taxon>
    </lineage>
</organism>
<proteinExistence type="predicted"/>
<dbReference type="Proteomes" id="UP000054623">
    <property type="component" value="Unassembled WGS sequence"/>
</dbReference>
<dbReference type="RefSeq" id="WP_041272181.1">
    <property type="nucleotide sequence ID" value="NZ_LOCK01000036.1"/>
</dbReference>